<proteinExistence type="predicted"/>
<evidence type="ECO:0000313" key="1">
    <source>
        <dbReference type="EMBL" id="KAE9537314.1"/>
    </source>
</evidence>
<dbReference type="Proteomes" id="UP000475862">
    <property type="component" value="Unassembled WGS sequence"/>
</dbReference>
<organism evidence="1 2">
    <name type="scientific">Aphis glycines</name>
    <name type="common">Soybean aphid</name>
    <dbReference type="NCBI Taxonomy" id="307491"/>
    <lineage>
        <taxon>Eukaryota</taxon>
        <taxon>Metazoa</taxon>
        <taxon>Ecdysozoa</taxon>
        <taxon>Arthropoda</taxon>
        <taxon>Hexapoda</taxon>
        <taxon>Insecta</taxon>
        <taxon>Pterygota</taxon>
        <taxon>Neoptera</taxon>
        <taxon>Paraneoptera</taxon>
        <taxon>Hemiptera</taxon>
        <taxon>Sternorrhyncha</taxon>
        <taxon>Aphidomorpha</taxon>
        <taxon>Aphidoidea</taxon>
        <taxon>Aphididae</taxon>
        <taxon>Aphidini</taxon>
        <taxon>Aphis</taxon>
        <taxon>Aphis</taxon>
    </lineage>
</organism>
<dbReference type="AlphaFoldDB" id="A0A6G0TQV5"/>
<accession>A0A6G0TQV5</accession>
<evidence type="ECO:0008006" key="3">
    <source>
        <dbReference type="Google" id="ProtNLM"/>
    </source>
</evidence>
<gene>
    <name evidence="1" type="ORF">AGLY_006337</name>
</gene>
<name>A0A6G0TQV5_APHGL</name>
<protein>
    <recommendedName>
        <fullName evidence="3">Reverse transcriptase domain-containing protein</fullName>
    </recommendedName>
</protein>
<dbReference type="OrthoDB" id="6629632at2759"/>
<sequence length="374" mass="43261">MGIICGDFNLPNANYPNSFLGLPLSGIINDKVKTLSDRYRFLNFSQNNSYHPPLSITYSMPEMPPQLNDQHSFCNFNCFGTINYRYKFSLLRAQFKTESKLAYKSYLSIPSIMHYGDIITSDVGIINLFARLFKSKKIYYPLEQLRVVDLMEYQLNFYLLKSLLLFLFHLSLIKGLFPLVWKTSQVAPIYKSEDPGSVINYRLVSGLPLIGKLFEKIVYKCIELLLTNQHRFFSGRSTTTSALEFSSFIRDSFKIMIRFDVIQILFADDMQFFNCVQSENDAILLQKQLNKLLHWCSTVGLKLAIHKCKYDYFIDNVMLKRINQVEDLGKALRSLGFIRRHAESVMSVKMSIIITSLVRSIVEYSSVLSSLRTK</sequence>
<dbReference type="PANTHER" id="PTHR33332">
    <property type="entry name" value="REVERSE TRANSCRIPTASE DOMAIN-CONTAINING PROTEIN"/>
    <property type="match status" value="1"/>
</dbReference>
<keyword evidence="2" id="KW-1185">Reference proteome</keyword>
<dbReference type="EMBL" id="VYZN01000018">
    <property type="protein sequence ID" value="KAE9537314.1"/>
    <property type="molecule type" value="Genomic_DNA"/>
</dbReference>
<comment type="caution">
    <text evidence="1">The sequence shown here is derived from an EMBL/GenBank/DDBJ whole genome shotgun (WGS) entry which is preliminary data.</text>
</comment>
<reference evidence="1 2" key="1">
    <citation type="submission" date="2019-08" db="EMBL/GenBank/DDBJ databases">
        <title>The genome of the soybean aphid Biotype 1, its phylome, world population structure and adaptation to the North American continent.</title>
        <authorList>
            <person name="Giordano R."/>
            <person name="Donthu R.K."/>
            <person name="Hernandez A.G."/>
            <person name="Wright C.L."/>
            <person name="Zimin A.V."/>
        </authorList>
    </citation>
    <scope>NUCLEOTIDE SEQUENCE [LARGE SCALE GENOMIC DNA]</scope>
    <source>
        <tissue evidence="1">Whole aphids</tissue>
    </source>
</reference>
<evidence type="ECO:0000313" key="2">
    <source>
        <dbReference type="Proteomes" id="UP000475862"/>
    </source>
</evidence>